<dbReference type="Gene3D" id="1.10.555.10">
    <property type="entry name" value="Rho GTPase activation protein"/>
    <property type="match status" value="1"/>
</dbReference>
<feature type="region of interest" description="Disordered" evidence="5">
    <location>
        <begin position="809"/>
        <end position="829"/>
    </location>
</feature>
<dbReference type="HOGENOM" id="CLU_290592_0_0_1"/>
<evidence type="ECO:0008006" key="10">
    <source>
        <dbReference type="Google" id="ProtNLM"/>
    </source>
</evidence>
<dbReference type="GO" id="GO:0030336">
    <property type="term" value="P:negative regulation of cell migration"/>
    <property type="evidence" value="ECO:0000318"/>
    <property type="project" value="GO_Central"/>
</dbReference>
<evidence type="ECO:0000313" key="9">
    <source>
        <dbReference type="Proteomes" id="UP000009022"/>
    </source>
</evidence>
<feature type="domain" description="Rho-GAP" evidence="7">
    <location>
        <begin position="539"/>
        <end position="726"/>
    </location>
</feature>
<dbReference type="InterPro" id="IPR008936">
    <property type="entry name" value="Rho_GTPase_activation_prot"/>
</dbReference>
<dbReference type="OrthoDB" id="5981864at2759"/>
<dbReference type="AlphaFoldDB" id="B3RUX8"/>
<dbReference type="SUPFAM" id="SSF50044">
    <property type="entry name" value="SH3-domain"/>
    <property type="match status" value="1"/>
</dbReference>
<dbReference type="Gene3D" id="2.30.30.40">
    <property type="entry name" value="SH3 Domains"/>
    <property type="match status" value="1"/>
</dbReference>
<dbReference type="InParanoid" id="B3RUX8"/>
<dbReference type="STRING" id="10228.B3RUX8"/>
<dbReference type="FunCoup" id="B3RUX8">
    <property type="interactions" value="1310"/>
</dbReference>
<dbReference type="CDD" id="cd00174">
    <property type="entry name" value="SH3"/>
    <property type="match status" value="1"/>
</dbReference>
<dbReference type="GeneID" id="6752642"/>
<protein>
    <recommendedName>
        <fullName evidence="10">Rho-GAP domain-containing protein</fullName>
    </recommendedName>
</protein>
<dbReference type="PROSITE" id="PS50002">
    <property type="entry name" value="SH3"/>
    <property type="match status" value="1"/>
</dbReference>
<name>B3RUX8_TRIAD</name>
<dbReference type="Proteomes" id="UP000009022">
    <property type="component" value="Unassembled WGS sequence"/>
</dbReference>
<dbReference type="SUPFAM" id="SSF103657">
    <property type="entry name" value="BAR/IMD domain-like"/>
    <property type="match status" value="1"/>
</dbReference>
<dbReference type="OMA" id="HEDCMMS"/>
<keyword evidence="1 4" id="KW-0728">SH3 domain</keyword>
<dbReference type="KEGG" id="tad:TRIADDRAFT_55451"/>
<proteinExistence type="predicted"/>
<dbReference type="InterPro" id="IPR036028">
    <property type="entry name" value="SH3-like_dom_sf"/>
</dbReference>
<gene>
    <name evidence="8" type="ORF">TRIADDRAFT_55451</name>
</gene>
<keyword evidence="2" id="KW-0343">GTPase activation</keyword>
<dbReference type="PANTHER" id="PTHR14166">
    <property type="entry name" value="SLIT-ROBO RHO GTPASE ACTIVATING PROTEIN"/>
    <property type="match status" value="1"/>
</dbReference>
<dbReference type="Pfam" id="PF07653">
    <property type="entry name" value="SH3_2"/>
    <property type="match status" value="1"/>
</dbReference>
<feature type="compositionally biased region" description="Basic and acidic residues" evidence="5">
    <location>
        <begin position="975"/>
        <end position="998"/>
    </location>
</feature>
<reference evidence="8 9" key="1">
    <citation type="journal article" date="2008" name="Nature">
        <title>The Trichoplax genome and the nature of placozoans.</title>
        <authorList>
            <person name="Srivastava M."/>
            <person name="Begovic E."/>
            <person name="Chapman J."/>
            <person name="Putnam N.H."/>
            <person name="Hellsten U."/>
            <person name="Kawashima T."/>
            <person name="Kuo A."/>
            <person name="Mitros T."/>
            <person name="Salamov A."/>
            <person name="Carpenter M.L."/>
            <person name="Signorovitch A.Y."/>
            <person name="Moreno M.A."/>
            <person name="Kamm K."/>
            <person name="Grimwood J."/>
            <person name="Schmutz J."/>
            <person name="Shapiro H."/>
            <person name="Grigoriev I.V."/>
            <person name="Buss L.W."/>
            <person name="Schierwater B."/>
            <person name="Dellaporta S.L."/>
            <person name="Rokhsar D.S."/>
        </authorList>
    </citation>
    <scope>NUCLEOTIDE SEQUENCE [LARGE SCALE GENOMIC DNA]</scope>
    <source>
        <strain evidence="8 9">Grell-BS-1999</strain>
    </source>
</reference>
<dbReference type="Gene3D" id="1.20.1270.60">
    <property type="entry name" value="Arfaptin homology (AH) domain/BAR domain"/>
    <property type="match status" value="1"/>
</dbReference>
<dbReference type="SMART" id="SM00326">
    <property type="entry name" value="SH3"/>
    <property type="match status" value="1"/>
</dbReference>
<sequence>MASNKRETELFEAQIKGCFCKGEHKTEAQCNGDCVNSSFIVTVLKYKYCLWIKMDGEKERTRALYAPPLLFLFHSIPTIYLHLIRAQSTFTDTARLGDSLCYSSHRVFLSCAHKSIDIRQRLTDQAKAIEFRADSEIAVLGDIQEYFKRKNEIEIEYSRMLEKLADKFKSKIAKKDAACVYDVFNKQLSVDKSRCKLRTSHYKKLNALYVGQIGLLGKEIHYISKKCREIQNLSHEEFMRVLQGLLGSMKNYHICQAQSENVQRKLFKKQNKSTLNPGIMRRQSRKKSDRIIHKTMQKCSAAKLKSINARNDYILNLSAANALFRAYFETGIPELLSSLDLGYQKEVSQIFASCNNMEKKMHNCNFKLIESYSEDIDQFRKEDVGKKFLNDNHQIFETFEDLEFIPQGDDEVKEIECNGAEVFNELDSRYLESDRNRRGLKDIVDEAKNSLRQHLESLTSYGLLSSEDKDDVTDSSTLEASSVDLNINPTIIQCFQNRQQSQSAYLKKNHLYDYQLTTIKPKYLRFSASDQSLPKTFGGEVIEYLEATGRAIPLVVESCIKYITVHGLDLQGIFRLSGSSVDINSLKEQFEKGEDPLKDVRDAKYVHAAAGVLRCYFRELPTPLFPSSLLEDLIDCLKQESSEKRIVEIRSVISDLPHIVVVVMRLLFNFLRLVSEHEEQNKMTAANLSLVFGPTLMRLTEEKLITYQMQVNNIMEIIIENSEAIFPQEDVRVKTKLVDLASIQHFINRANDERMTFFDENEEYAETFQDEQVTHDRSSLTIPNSRRKRSKILSELDFGEIRHRRASTKSDDGASFTVGSDMQGSSPVSVDSSSAISQISDSFVTSIIAVAKRDHEREGDNELSFKKGDVIHIISRSNNGSSIGVYSGKQGAVKDEDIEFADENYSSSPVGSLDLPNSSSVINKIENSKANHFNSVKLQRSPVLGGQSAHPLESSEEVQSNEERVNGANSNENESTVKDDGNVRSIKNEDGSSDADKQPRRKKKSFFSSSPLFKRQSSRTTLIKETAAAPNPDPVDAAHETSNNVPTTPQSHF</sequence>
<dbReference type="GO" id="GO:0007165">
    <property type="term" value="P:signal transduction"/>
    <property type="evidence" value="ECO:0007669"/>
    <property type="project" value="InterPro"/>
</dbReference>
<dbReference type="PROSITE" id="PS50238">
    <property type="entry name" value="RHOGAP"/>
    <property type="match status" value="1"/>
</dbReference>
<dbReference type="Pfam" id="PF00620">
    <property type="entry name" value="RhoGAP"/>
    <property type="match status" value="1"/>
</dbReference>
<dbReference type="SUPFAM" id="SSF48350">
    <property type="entry name" value="GTPase activation domain, GAP"/>
    <property type="match status" value="1"/>
</dbReference>
<dbReference type="SMART" id="SM00324">
    <property type="entry name" value="RhoGAP"/>
    <property type="match status" value="1"/>
</dbReference>
<feature type="compositionally biased region" description="Low complexity" evidence="5">
    <location>
        <begin position="1006"/>
        <end position="1015"/>
    </location>
</feature>
<dbReference type="CTD" id="6752642"/>
<dbReference type="EMBL" id="DS985244">
    <property type="protein sequence ID" value="EDV25905.1"/>
    <property type="molecule type" value="Genomic_DNA"/>
</dbReference>
<keyword evidence="3" id="KW-0175">Coiled coil</keyword>
<dbReference type="RefSeq" id="XP_002111938.1">
    <property type="nucleotide sequence ID" value="XM_002111902.1"/>
</dbReference>
<feature type="compositionally biased region" description="Polar residues" evidence="5">
    <location>
        <begin position="1040"/>
        <end position="1053"/>
    </location>
</feature>
<dbReference type="InterPro" id="IPR001060">
    <property type="entry name" value="FCH_dom"/>
</dbReference>
<evidence type="ECO:0000256" key="5">
    <source>
        <dbReference type="SAM" id="MobiDB-lite"/>
    </source>
</evidence>
<dbReference type="PhylomeDB" id="B3RUX8"/>
<organism evidence="8 9">
    <name type="scientific">Trichoplax adhaerens</name>
    <name type="common">Trichoplax reptans</name>
    <dbReference type="NCBI Taxonomy" id="10228"/>
    <lineage>
        <taxon>Eukaryota</taxon>
        <taxon>Metazoa</taxon>
        <taxon>Placozoa</taxon>
        <taxon>Uniplacotomia</taxon>
        <taxon>Trichoplacea</taxon>
        <taxon>Trichoplacidae</taxon>
        <taxon>Trichoplax</taxon>
    </lineage>
</organism>
<evidence type="ECO:0000256" key="1">
    <source>
        <dbReference type="ARBA" id="ARBA00022443"/>
    </source>
</evidence>
<evidence type="ECO:0000259" key="7">
    <source>
        <dbReference type="PROSITE" id="PS50238"/>
    </source>
</evidence>
<accession>B3RUX8</accession>
<evidence type="ECO:0000256" key="4">
    <source>
        <dbReference type="PROSITE-ProRule" id="PRU00192"/>
    </source>
</evidence>
<dbReference type="InterPro" id="IPR051627">
    <property type="entry name" value="SLIT-ROBO_RhoGAP"/>
</dbReference>
<evidence type="ECO:0000256" key="3">
    <source>
        <dbReference type="ARBA" id="ARBA00023054"/>
    </source>
</evidence>
<dbReference type="InterPro" id="IPR027267">
    <property type="entry name" value="AH/BAR_dom_sf"/>
</dbReference>
<dbReference type="eggNOG" id="KOG3565">
    <property type="taxonomic scope" value="Eukaryota"/>
</dbReference>
<dbReference type="Pfam" id="PF00611">
    <property type="entry name" value="FCH"/>
    <property type="match status" value="1"/>
</dbReference>
<feature type="region of interest" description="Disordered" evidence="5">
    <location>
        <begin position="941"/>
        <end position="1053"/>
    </location>
</feature>
<feature type="domain" description="SH3" evidence="6">
    <location>
        <begin position="844"/>
        <end position="903"/>
    </location>
</feature>
<dbReference type="FunFam" id="1.10.555.10:FF:000112">
    <property type="entry name" value="SLIT-ROBO Rho GTPase-activating protein 3"/>
    <property type="match status" value="1"/>
</dbReference>
<dbReference type="CDD" id="cd07656">
    <property type="entry name" value="F-BAR_srGAP"/>
    <property type="match status" value="1"/>
</dbReference>
<dbReference type="FunFam" id="1.20.1270.60:FF:000094">
    <property type="entry name" value="SLIT-ROBO Rho GTPase-activating 2 protein"/>
    <property type="match status" value="1"/>
</dbReference>
<keyword evidence="9" id="KW-1185">Reference proteome</keyword>
<evidence type="ECO:0000256" key="2">
    <source>
        <dbReference type="ARBA" id="ARBA00022468"/>
    </source>
</evidence>
<evidence type="ECO:0000313" key="8">
    <source>
        <dbReference type="EMBL" id="EDV25905.1"/>
    </source>
</evidence>
<dbReference type="InterPro" id="IPR001452">
    <property type="entry name" value="SH3_domain"/>
</dbReference>
<dbReference type="InterPro" id="IPR000198">
    <property type="entry name" value="RhoGAP_dom"/>
</dbReference>
<evidence type="ECO:0000259" key="6">
    <source>
        <dbReference type="PROSITE" id="PS50002"/>
    </source>
</evidence>
<dbReference type="GO" id="GO:0005096">
    <property type="term" value="F:GTPase activator activity"/>
    <property type="evidence" value="ECO:0000318"/>
    <property type="project" value="GO_Central"/>
</dbReference>